<proteinExistence type="predicted"/>
<reference evidence="1" key="2">
    <citation type="submission" date="2023-06" db="EMBL/GenBank/DDBJ databases">
        <authorList>
            <person name="Ma L."/>
            <person name="Liu K.-W."/>
            <person name="Li Z."/>
            <person name="Hsiao Y.-Y."/>
            <person name="Qi Y."/>
            <person name="Fu T."/>
            <person name="Tang G."/>
            <person name="Zhang D."/>
            <person name="Sun W.-H."/>
            <person name="Liu D.-K."/>
            <person name="Li Y."/>
            <person name="Chen G.-Z."/>
            <person name="Liu X.-D."/>
            <person name="Liao X.-Y."/>
            <person name="Jiang Y.-T."/>
            <person name="Yu X."/>
            <person name="Hao Y."/>
            <person name="Huang J."/>
            <person name="Zhao X.-W."/>
            <person name="Ke S."/>
            <person name="Chen Y.-Y."/>
            <person name="Wu W.-L."/>
            <person name="Hsu J.-L."/>
            <person name="Lin Y.-F."/>
            <person name="Huang M.-D."/>
            <person name="Li C.-Y."/>
            <person name="Huang L."/>
            <person name="Wang Z.-W."/>
            <person name="Zhao X."/>
            <person name="Zhong W.-Y."/>
            <person name="Peng D.-H."/>
            <person name="Ahmad S."/>
            <person name="Lan S."/>
            <person name="Zhang J.-S."/>
            <person name="Tsai W.-C."/>
            <person name="Van De Peer Y."/>
            <person name="Liu Z.-J."/>
        </authorList>
    </citation>
    <scope>NUCLEOTIDE SEQUENCE</scope>
    <source>
        <strain evidence="1">SCP</strain>
        <tissue evidence="1">Leaves</tissue>
    </source>
</reference>
<organism evidence="1 2">
    <name type="scientific">Acorus gramineus</name>
    <name type="common">Dwarf sweet flag</name>
    <dbReference type="NCBI Taxonomy" id="55184"/>
    <lineage>
        <taxon>Eukaryota</taxon>
        <taxon>Viridiplantae</taxon>
        <taxon>Streptophyta</taxon>
        <taxon>Embryophyta</taxon>
        <taxon>Tracheophyta</taxon>
        <taxon>Spermatophyta</taxon>
        <taxon>Magnoliopsida</taxon>
        <taxon>Liliopsida</taxon>
        <taxon>Acoraceae</taxon>
        <taxon>Acorus</taxon>
    </lineage>
</organism>
<dbReference type="Proteomes" id="UP001179952">
    <property type="component" value="Unassembled WGS sequence"/>
</dbReference>
<dbReference type="AlphaFoldDB" id="A0AAV9B2I3"/>
<evidence type="ECO:0000313" key="2">
    <source>
        <dbReference type="Proteomes" id="UP001179952"/>
    </source>
</evidence>
<keyword evidence="2" id="KW-1185">Reference proteome</keyword>
<accession>A0AAV9B2I3</accession>
<dbReference type="EMBL" id="JAUJYN010000005">
    <property type="protein sequence ID" value="KAK1270232.1"/>
    <property type="molecule type" value="Genomic_DNA"/>
</dbReference>
<name>A0AAV9B2I3_ACOGR</name>
<gene>
    <name evidence="1" type="ORF">QJS04_geneDACA012603</name>
</gene>
<comment type="caution">
    <text evidence="1">The sequence shown here is derived from an EMBL/GenBank/DDBJ whole genome shotgun (WGS) entry which is preliminary data.</text>
</comment>
<protein>
    <submittedName>
        <fullName evidence="1">Uncharacterized protein</fullName>
    </submittedName>
</protein>
<sequence>MGRPRTVFYKLSTGRDPTNHVLGILAQNPKLELLPSQQPVMLKFFLQQNRISQNKNGPISFVVTELHMFP</sequence>
<reference evidence="1" key="1">
    <citation type="journal article" date="2023" name="Nat. Commun.">
        <title>Diploid and tetraploid genomes of Acorus and the evolution of monocots.</title>
        <authorList>
            <person name="Ma L."/>
            <person name="Liu K.W."/>
            <person name="Li Z."/>
            <person name="Hsiao Y.Y."/>
            <person name="Qi Y."/>
            <person name="Fu T."/>
            <person name="Tang G.D."/>
            <person name="Zhang D."/>
            <person name="Sun W.H."/>
            <person name="Liu D.K."/>
            <person name="Li Y."/>
            <person name="Chen G.Z."/>
            <person name="Liu X.D."/>
            <person name="Liao X.Y."/>
            <person name="Jiang Y.T."/>
            <person name="Yu X."/>
            <person name="Hao Y."/>
            <person name="Huang J."/>
            <person name="Zhao X.W."/>
            <person name="Ke S."/>
            <person name="Chen Y.Y."/>
            <person name="Wu W.L."/>
            <person name="Hsu J.L."/>
            <person name="Lin Y.F."/>
            <person name="Huang M.D."/>
            <person name="Li C.Y."/>
            <person name="Huang L."/>
            <person name="Wang Z.W."/>
            <person name="Zhao X."/>
            <person name="Zhong W.Y."/>
            <person name="Peng D.H."/>
            <person name="Ahmad S."/>
            <person name="Lan S."/>
            <person name="Zhang J.S."/>
            <person name="Tsai W.C."/>
            <person name="Van de Peer Y."/>
            <person name="Liu Z.J."/>
        </authorList>
    </citation>
    <scope>NUCLEOTIDE SEQUENCE</scope>
    <source>
        <strain evidence="1">SCP</strain>
    </source>
</reference>
<evidence type="ECO:0000313" key="1">
    <source>
        <dbReference type="EMBL" id="KAK1270232.1"/>
    </source>
</evidence>